<gene>
    <name evidence="2" type="ORF">F3Y22_tig00109926pilonHSYRG00145</name>
</gene>
<dbReference type="EMBL" id="VEPZ02000781">
    <property type="protein sequence ID" value="KAE8719745.1"/>
    <property type="molecule type" value="Genomic_DNA"/>
</dbReference>
<evidence type="ECO:0000256" key="1">
    <source>
        <dbReference type="SAM" id="MobiDB-lite"/>
    </source>
</evidence>
<protein>
    <submittedName>
        <fullName evidence="2">Uncharacterized protein</fullName>
    </submittedName>
</protein>
<feature type="region of interest" description="Disordered" evidence="1">
    <location>
        <begin position="1"/>
        <end position="20"/>
    </location>
</feature>
<evidence type="ECO:0000313" key="3">
    <source>
        <dbReference type="Proteomes" id="UP000436088"/>
    </source>
</evidence>
<comment type="caution">
    <text evidence="2">The sequence shown here is derived from an EMBL/GenBank/DDBJ whole genome shotgun (WGS) entry which is preliminary data.</text>
</comment>
<proteinExistence type="predicted"/>
<keyword evidence="3" id="KW-1185">Reference proteome</keyword>
<sequence>MGGRKWMKIDDKSGGHDDKETINLASTSAVGDFMMDGDCHLAESDWVSDGFADGMWSMGELWELRNFH</sequence>
<evidence type="ECO:0000313" key="2">
    <source>
        <dbReference type="EMBL" id="KAE8719745.1"/>
    </source>
</evidence>
<dbReference type="Proteomes" id="UP000436088">
    <property type="component" value="Unassembled WGS sequence"/>
</dbReference>
<dbReference type="AlphaFoldDB" id="A0A6A3BTB9"/>
<accession>A0A6A3BTB9</accession>
<organism evidence="2 3">
    <name type="scientific">Hibiscus syriacus</name>
    <name type="common">Rose of Sharon</name>
    <dbReference type="NCBI Taxonomy" id="106335"/>
    <lineage>
        <taxon>Eukaryota</taxon>
        <taxon>Viridiplantae</taxon>
        <taxon>Streptophyta</taxon>
        <taxon>Embryophyta</taxon>
        <taxon>Tracheophyta</taxon>
        <taxon>Spermatophyta</taxon>
        <taxon>Magnoliopsida</taxon>
        <taxon>eudicotyledons</taxon>
        <taxon>Gunneridae</taxon>
        <taxon>Pentapetalae</taxon>
        <taxon>rosids</taxon>
        <taxon>malvids</taxon>
        <taxon>Malvales</taxon>
        <taxon>Malvaceae</taxon>
        <taxon>Malvoideae</taxon>
        <taxon>Hibiscus</taxon>
    </lineage>
</organism>
<feature type="compositionally biased region" description="Basic and acidic residues" evidence="1">
    <location>
        <begin position="7"/>
        <end position="20"/>
    </location>
</feature>
<name>A0A6A3BTB9_HIBSY</name>
<reference evidence="2" key="1">
    <citation type="submission" date="2019-09" db="EMBL/GenBank/DDBJ databases">
        <title>Draft genome information of white flower Hibiscus syriacus.</title>
        <authorList>
            <person name="Kim Y.-M."/>
        </authorList>
    </citation>
    <scope>NUCLEOTIDE SEQUENCE [LARGE SCALE GENOMIC DNA]</scope>
    <source>
        <strain evidence="2">YM2019G1</strain>
    </source>
</reference>